<accession>X1CL73</accession>
<proteinExistence type="predicted"/>
<dbReference type="EMBL" id="BART01037597">
    <property type="protein sequence ID" value="GAH09151.1"/>
    <property type="molecule type" value="Genomic_DNA"/>
</dbReference>
<dbReference type="Pfam" id="PF09719">
    <property type="entry name" value="C_GCAxxG_C_C"/>
    <property type="match status" value="1"/>
</dbReference>
<name>X1CL73_9ZZZZ</name>
<evidence type="ECO:0008006" key="2">
    <source>
        <dbReference type="Google" id="ProtNLM"/>
    </source>
</evidence>
<feature type="non-terminal residue" evidence="1">
    <location>
        <position position="108"/>
    </location>
</feature>
<gene>
    <name evidence="1" type="ORF">S01H4_62825</name>
</gene>
<dbReference type="InterPro" id="IPR010181">
    <property type="entry name" value="CGCAxxGCC_motif"/>
</dbReference>
<dbReference type="AlphaFoldDB" id="X1CL73"/>
<comment type="caution">
    <text evidence="1">The sequence shown here is derived from an EMBL/GenBank/DDBJ whole genome shotgun (WGS) entry which is preliminary data.</text>
</comment>
<reference evidence="1" key="1">
    <citation type="journal article" date="2014" name="Front. Microbiol.">
        <title>High frequency of phylogenetically diverse reductive dehalogenase-homologous genes in deep subseafloor sedimentary metagenomes.</title>
        <authorList>
            <person name="Kawai M."/>
            <person name="Futagami T."/>
            <person name="Toyoda A."/>
            <person name="Takaki Y."/>
            <person name="Nishi S."/>
            <person name="Hori S."/>
            <person name="Arai W."/>
            <person name="Tsubouchi T."/>
            <person name="Morono Y."/>
            <person name="Uchiyama I."/>
            <person name="Ito T."/>
            <person name="Fujiyama A."/>
            <person name="Inagaki F."/>
            <person name="Takami H."/>
        </authorList>
    </citation>
    <scope>NUCLEOTIDE SEQUENCE</scope>
    <source>
        <strain evidence="1">Expedition CK06-06</strain>
    </source>
</reference>
<protein>
    <recommendedName>
        <fullName evidence="2">DUF5714 domain-containing protein</fullName>
    </recommendedName>
</protein>
<evidence type="ECO:0000313" key="1">
    <source>
        <dbReference type="EMBL" id="GAH09151.1"/>
    </source>
</evidence>
<organism evidence="1">
    <name type="scientific">marine sediment metagenome</name>
    <dbReference type="NCBI Taxonomy" id="412755"/>
    <lineage>
        <taxon>unclassified sequences</taxon>
        <taxon>metagenomes</taxon>
        <taxon>ecological metagenomes</taxon>
    </lineage>
</organism>
<sequence>MNEGVKKKAKRAYELAYKYEKDWGACSQCTIKALQEVYNEENSDIFQALGGFAAGGACECDGICGAYAAGIYFFGTKKGRRVEDIGRNASDPKALKKHGDQFMLIKKL</sequence>